<dbReference type="KEGG" id="lao:AOX59_00055"/>
<gene>
    <name evidence="1" type="ORF">AOX59_00055</name>
    <name evidence="2" type="ORF">AOX59_18980</name>
</gene>
<accession>A0A0U4DZ73</accession>
<dbReference type="STRING" id="1472767.AOX59_00055"/>
<name>A0A0U4DZ73_9BACI</name>
<dbReference type="InterPro" id="IPR025855">
    <property type="entry name" value="Replic_Relax"/>
</dbReference>
<evidence type="ECO:0008006" key="4">
    <source>
        <dbReference type="Google" id="ProtNLM"/>
    </source>
</evidence>
<evidence type="ECO:0000313" key="3">
    <source>
        <dbReference type="Proteomes" id="UP000050331"/>
    </source>
</evidence>
<dbReference type="InterPro" id="IPR036390">
    <property type="entry name" value="WH_DNA-bd_sf"/>
</dbReference>
<organism evidence="2 3">
    <name type="scientific">Lentibacillus amyloliquefaciens</name>
    <dbReference type="NCBI Taxonomy" id="1472767"/>
    <lineage>
        <taxon>Bacteria</taxon>
        <taxon>Bacillati</taxon>
        <taxon>Bacillota</taxon>
        <taxon>Bacilli</taxon>
        <taxon>Bacillales</taxon>
        <taxon>Bacillaceae</taxon>
        <taxon>Lentibacillus</taxon>
    </lineage>
</organism>
<evidence type="ECO:0000313" key="2">
    <source>
        <dbReference type="EMBL" id="ALX50712.1"/>
    </source>
</evidence>
<proteinExistence type="predicted"/>
<dbReference type="AlphaFoldDB" id="A0A0U4DZ73"/>
<evidence type="ECO:0000313" key="1">
    <source>
        <dbReference type="EMBL" id="ALX50487.1"/>
    </source>
</evidence>
<dbReference type="EMBL" id="CP013862">
    <property type="protein sequence ID" value="ALX50487.1"/>
    <property type="molecule type" value="Genomic_DNA"/>
</dbReference>
<dbReference type="KEGG" id="lao:AOX59_18980"/>
<dbReference type="SUPFAM" id="SSF46785">
    <property type="entry name" value="Winged helix' DNA-binding domain"/>
    <property type="match status" value="1"/>
</dbReference>
<dbReference type="OrthoDB" id="2601083at2"/>
<dbReference type="Pfam" id="PF13814">
    <property type="entry name" value="Replic_Relax"/>
    <property type="match status" value="1"/>
</dbReference>
<reference evidence="2 3" key="1">
    <citation type="submission" date="2016-01" db="EMBL/GenBank/DDBJ databases">
        <title>Complete genome sequence of strain Lentibacillus amyloliquefaciens LAM0015T isolated from saline sediment.</title>
        <authorList>
            <person name="Wang J.-L."/>
            <person name="He M.-X."/>
        </authorList>
    </citation>
    <scope>NUCLEOTIDE SEQUENCE [LARGE SCALE GENOMIC DNA]</scope>
    <source>
        <strain evidence="2 3">LAM0015</strain>
    </source>
</reference>
<dbReference type="EMBL" id="CP013862">
    <property type="protein sequence ID" value="ALX50712.1"/>
    <property type="molecule type" value="Genomic_DNA"/>
</dbReference>
<protein>
    <recommendedName>
        <fullName evidence="4">Replication-relaxation</fullName>
    </recommendedName>
</protein>
<dbReference type="Proteomes" id="UP000050331">
    <property type="component" value="Chromosome"/>
</dbReference>
<sequence length="196" mass="23102">MLQERKKTARHEKIMSSLDELTYATRRQLQVINNLSGDRNAHRILHDMERDRLISSIRKEQKIYYLTNTGKQQIGSSQAELKQSWVTHVLMRNDLYIELGMPGDWRKEVPAKINGEMLLIPDAMFTRNGESHFVEIDNKQKMQTNIEKIKKYKKLSDAVFGQLNHTPTLIWYSLSDIRKEKLKSACERYGVKFKIY</sequence>
<keyword evidence="3" id="KW-1185">Reference proteome</keyword>